<dbReference type="RefSeq" id="WP_133438720.1">
    <property type="nucleotide sequence ID" value="NZ_CP037954.1"/>
</dbReference>
<feature type="domain" description="N-acetyltransferase" evidence="1">
    <location>
        <begin position="1"/>
        <end position="195"/>
    </location>
</feature>
<dbReference type="SUPFAM" id="SSF55729">
    <property type="entry name" value="Acyl-CoA N-acyltransferases (Nat)"/>
    <property type="match status" value="1"/>
</dbReference>
<dbReference type="InterPro" id="IPR016181">
    <property type="entry name" value="Acyl_CoA_acyltransferase"/>
</dbReference>
<dbReference type="Pfam" id="PF00583">
    <property type="entry name" value="Acetyltransf_1"/>
    <property type="match status" value="1"/>
</dbReference>
<dbReference type="EMBL" id="CP037954">
    <property type="protein sequence ID" value="QBO57198.1"/>
    <property type="molecule type" value="Genomic_DNA"/>
</dbReference>
<dbReference type="Gene3D" id="3.40.630.30">
    <property type="match status" value="1"/>
</dbReference>
<gene>
    <name evidence="2" type="ORF">NBC122_00349</name>
</gene>
<organism evidence="2 3">
    <name type="scientific">Chryseobacterium salivictor</name>
    <dbReference type="NCBI Taxonomy" id="2547600"/>
    <lineage>
        <taxon>Bacteria</taxon>
        <taxon>Pseudomonadati</taxon>
        <taxon>Bacteroidota</taxon>
        <taxon>Flavobacteriia</taxon>
        <taxon>Flavobacteriales</taxon>
        <taxon>Weeksellaceae</taxon>
        <taxon>Chryseobacterium group</taxon>
        <taxon>Chryseobacterium</taxon>
    </lineage>
</organism>
<dbReference type="PROSITE" id="PS51186">
    <property type="entry name" value="GNAT"/>
    <property type="match status" value="1"/>
</dbReference>
<proteinExistence type="predicted"/>
<dbReference type="GO" id="GO:0016747">
    <property type="term" value="F:acyltransferase activity, transferring groups other than amino-acyl groups"/>
    <property type="evidence" value="ECO:0007669"/>
    <property type="project" value="InterPro"/>
</dbReference>
<accession>A0A4P6ZCI4</accession>
<evidence type="ECO:0000313" key="2">
    <source>
        <dbReference type="EMBL" id="QBO57198.1"/>
    </source>
</evidence>
<sequence>MKVRRASLQDVHVIVKIHEERFPAFFLSTLGKDFLAVFYTGFLKNPGVLLVLEDSNEIKGFAAGSRDNRGFFRILIKNSFFQFTWAGIKILFSKPLALKRMAFNVSKSEKNNLIYAELLSIATLANKKGYGKILLAEFEKEIAKENIENLPLSLTTDFDENEKAIGFYKESGYEVYQIFESYQNRKMYRFIKNIVKK</sequence>
<dbReference type="InterPro" id="IPR000182">
    <property type="entry name" value="GNAT_dom"/>
</dbReference>
<evidence type="ECO:0000259" key="1">
    <source>
        <dbReference type="PROSITE" id="PS51186"/>
    </source>
</evidence>
<dbReference type="KEGG" id="csal:NBC122_00349"/>
<reference evidence="2 3" key="1">
    <citation type="submission" date="2019-03" db="EMBL/GenBank/DDBJ databases">
        <authorList>
            <person name="Kim H."/>
            <person name="Yu S.-M."/>
        </authorList>
    </citation>
    <scope>NUCLEOTIDE SEQUENCE [LARGE SCALE GENOMIC DNA]</scope>
    <source>
        <strain evidence="2 3">NBC122</strain>
    </source>
</reference>
<dbReference type="Proteomes" id="UP000294419">
    <property type="component" value="Chromosome"/>
</dbReference>
<name>A0A4P6ZCI4_9FLAO</name>
<dbReference type="AlphaFoldDB" id="A0A4P6ZCI4"/>
<keyword evidence="3" id="KW-1185">Reference proteome</keyword>
<protein>
    <recommendedName>
        <fullName evidence="1">N-acetyltransferase domain-containing protein</fullName>
    </recommendedName>
</protein>
<dbReference type="OrthoDB" id="1819306at2"/>
<evidence type="ECO:0000313" key="3">
    <source>
        <dbReference type="Proteomes" id="UP000294419"/>
    </source>
</evidence>